<dbReference type="EMBL" id="CP023671">
    <property type="protein sequence ID" value="AYE35296.1"/>
    <property type="molecule type" value="Genomic_DNA"/>
</dbReference>
<sequence length="64" mass="7522">MNKCMYCNNQVFVRNQYYCTRYKKKIYNNGTKLIPLDLCSLKSQNSNLYEFKTKSNGGILVRIG</sequence>
<dbReference type="AlphaFoldDB" id="A0A9N7PM12"/>
<keyword evidence="4" id="KW-1185">Reference proteome</keyword>
<dbReference type="Proteomes" id="UP001055437">
    <property type="component" value="Chromosome"/>
</dbReference>
<dbReference type="RefSeq" id="WP_120140935.1">
    <property type="nucleotide sequence ID" value="NZ_CP023671.1"/>
</dbReference>
<evidence type="ECO:0000313" key="1">
    <source>
        <dbReference type="EMBL" id="AYE35296.1"/>
    </source>
</evidence>
<proteinExistence type="predicted"/>
<evidence type="ECO:0000313" key="3">
    <source>
        <dbReference type="Proteomes" id="UP000280586"/>
    </source>
</evidence>
<dbReference type="KEGG" id="csep:CP523_13155"/>
<organism evidence="1 3">
    <name type="scientific">Clostridium septicum</name>
    <dbReference type="NCBI Taxonomy" id="1504"/>
    <lineage>
        <taxon>Bacteria</taxon>
        <taxon>Bacillati</taxon>
        <taxon>Bacillota</taxon>
        <taxon>Clostridia</taxon>
        <taxon>Eubacteriales</taxon>
        <taxon>Clostridiaceae</taxon>
        <taxon>Clostridium</taxon>
    </lineage>
</organism>
<evidence type="ECO:0000313" key="2">
    <source>
        <dbReference type="EMBL" id="USS01893.1"/>
    </source>
</evidence>
<name>A0A9N7PM12_CLOSE</name>
<dbReference type="EMBL" id="CP099799">
    <property type="protein sequence ID" value="USS01893.1"/>
    <property type="molecule type" value="Genomic_DNA"/>
</dbReference>
<reference evidence="1 3" key="1">
    <citation type="submission" date="2017-09" db="EMBL/GenBank/DDBJ databases">
        <authorList>
            <person name="Thomas P."/>
            <person name="Seyboldt C."/>
        </authorList>
    </citation>
    <scope>NUCLEOTIDE SEQUENCE [LARGE SCALE GENOMIC DNA]</scope>
    <source>
        <strain evidence="1 3">DSM 7534</strain>
    </source>
</reference>
<dbReference type="Proteomes" id="UP000280586">
    <property type="component" value="Chromosome"/>
</dbReference>
<accession>A0A9N7PM12</accession>
<evidence type="ECO:0000313" key="4">
    <source>
        <dbReference type="Proteomes" id="UP001055437"/>
    </source>
</evidence>
<protein>
    <submittedName>
        <fullName evidence="1">Uncharacterized protein</fullName>
    </submittedName>
</protein>
<reference evidence="2" key="2">
    <citation type="submission" date="2022-06" db="EMBL/GenBank/DDBJ databases">
        <authorList>
            <person name="Holder M.E."/>
            <person name="Ajami N.J."/>
            <person name="Petrosino J.F."/>
        </authorList>
    </citation>
    <scope>NUCLEOTIDE SEQUENCE</scope>
    <source>
        <strain evidence="2">RMA 8861</strain>
    </source>
</reference>
<dbReference type="GeneID" id="303561634"/>
<gene>
    <name evidence="1" type="ORF">CP523_13155</name>
    <name evidence="2" type="ORF">NH397_05540</name>
</gene>